<dbReference type="RefSeq" id="WP_208307287.1">
    <property type="nucleotide sequence ID" value="NZ_JAGETX010000004.1"/>
</dbReference>
<dbReference type="EMBL" id="JAGETX010000004">
    <property type="protein sequence ID" value="MBO3270769.1"/>
    <property type="molecule type" value="Genomic_DNA"/>
</dbReference>
<dbReference type="Proteomes" id="UP000670527">
    <property type="component" value="Unassembled WGS sequence"/>
</dbReference>
<evidence type="ECO:0000313" key="2">
    <source>
        <dbReference type="Proteomes" id="UP000670527"/>
    </source>
</evidence>
<reference evidence="1 2" key="1">
    <citation type="submission" date="2021-03" db="EMBL/GenBank/DDBJ databases">
        <authorList>
            <person name="Kim M.K."/>
        </authorList>
    </citation>
    <scope>NUCLEOTIDE SEQUENCE [LARGE SCALE GENOMIC DNA]</scope>
    <source>
        <strain evidence="1 2">BT507</strain>
    </source>
</reference>
<comment type="caution">
    <text evidence="1">The sequence shown here is derived from an EMBL/GenBank/DDBJ whole genome shotgun (WGS) entry which is preliminary data.</text>
</comment>
<evidence type="ECO:0000313" key="1">
    <source>
        <dbReference type="EMBL" id="MBO3270769.1"/>
    </source>
</evidence>
<protein>
    <submittedName>
        <fullName evidence="1">Uncharacterized protein</fullName>
    </submittedName>
</protein>
<organism evidence="1 2">
    <name type="scientific">Hymenobacter defluvii</name>
    <dbReference type="NCBI Taxonomy" id="2054411"/>
    <lineage>
        <taxon>Bacteria</taxon>
        <taxon>Pseudomonadati</taxon>
        <taxon>Bacteroidota</taxon>
        <taxon>Cytophagia</taxon>
        <taxon>Cytophagales</taxon>
        <taxon>Hymenobacteraceae</taxon>
        <taxon>Hymenobacter</taxon>
    </lineage>
</organism>
<keyword evidence="2" id="KW-1185">Reference proteome</keyword>
<proteinExistence type="predicted"/>
<gene>
    <name evidence="1" type="ORF">J4D97_08925</name>
</gene>
<accession>A0ABS3TAV1</accession>
<sequence length="205" mass="24033">MLKTLDFPVKPHVRKYLLLHLGVEPYVLSPSGRFGKILFHLLRRQVKGKLWHAGSREGCTQTLQVDLRNFPVHQYGLTELTDYSIFQFNDFVDETLKEELYTWIRNFVNRRTTIREVILDFMAGYDLLEEDIQFETLRKAVQRNVNVKELKNKRPKSVGKMSREKVVLSQESVDLSHKPVGLSRYADVLALRQQLMQTPLTLFAR</sequence>
<name>A0ABS3TAV1_9BACT</name>